<keyword evidence="3 9" id="KW-0732">Signal</keyword>
<keyword evidence="6" id="KW-0325">Glycoprotein</keyword>
<organism evidence="13 14">
    <name type="scientific">Pangasianodon hypophthalmus</name>
    <name type="common">Striped catfish</name>
    <name type="synonym">Helicophagus hypophthalmus</name>
    <dbReference type="NCBI Taxonomy" id="310915"/>
    <lineage>
        <taxon>Eukaryota</taxon>
        <taxon>Metazoa</taxon>
        <taxon>Chordata</taxon>
        <taxon>Craniata</taxon>
        <taxon>Vertebrata</taxon>
        <taxon>Euteleostomi</taxon>
        <taxon>Actinopterygii</taxon>
        <taxon>Neopterygii</taxon>
        <taxon>Teleostei</taxon>
        <taxon>Ostariophysi</taxon>
        <taxon>Siluriformes</taxon>
        <taxon>Pangasiidae</taxon>
        <taxon>Pangasianodon</taxon>
    </lineage>
</organism>
<evidence type="ECO:0000259" key="10">
    <source>
        <dbReference type="PROSITE" id="PS01225"/>
    </source>
</evidence>
<dbReference type="GO" id="GO:0005576">
    <property type="term" value="C:extracellular region"/>
    <property type="evidence" value="ECO:0007669"/>
    <property type="project" value="UniProtKB-SubCell"/>
</dbReference>
<protein>
    <recommendedName>
        <fullName evidence="15">Mucin-5AC-like</fullName>
    </recommendedName>
</protein>
<evidence type="ECO:0008006" key="15">
    <source>
        <dbReference type="Google" id="ProtNLM"/>
    </source>
</evidence>
<dbReference type="Pfam" id="PF01826">
    <property type="entry name" value="TIL"/>
    <property type="match status" value="1"/>
</dbReference>
<dbReference type="FunFam" id="2.10.25.10:FF:000153">
    <property type="entry name" value="MUC5B isoform 1"/>
    <property type="match status" value="1"/>
</dbReference>
<evidence type="ECO:0000259" key="12">
    <source>
        <dbReference type="PROSITE" id="PS51233"/>
    </source>
</evidence>
<evidence type="ECO:0000259" key="11">
    <source>
        <dbReference type="PROSITE" id="PS50184"/>
    </source>
</evidence>
<dbReference type="Pfam" id="PF23244">
    <property type="entry name" value="VWF"/>
    <property type="match status" value="1"/>
</dbReference>
<feature type="domain" description="VWFC" evidence="11">
    <location>
        <begin position="1839"/>
        <end position="1899"/>
    </location>
</feature>
<dbReference type="Proteomes" id="UP000327468">
    <property type="component" value="Chromosome 9"/>
</dbReference>
<feature type="disulfide bond" evidence="7">
    <location>
        <begin position="2110"/>
        <end position="2164"/>
    </location>
</feature>
<dbReference type="PANTHER" id="PTHR11339:SF408">
    <property type="entry name" value="MUCIN-5B"/>
    <property type="match status" value="1"/>
</dbReference>
<dbReference type="InterPro" id="IPR002919">
    <property type="entry name" value="TIL_dom"/>
</dbReference>
<dbReference type="SMART" id="SM00832">
    <property type="entry name" value="C8"/>
    <property type="match status" value="4"/>
</dbReference>
<dbReference type="SMART" id="SM00041">
    <property type="entry name" value="CT"/>
    <property type="match status" value="1"/>
</dbReference>
<evidence type="ECO:0000256" key="6">
    <source>
        <dbReference type="ARBA" id="ARBA00023180"/>
    </source>
</evidence>
<evidence type="ECO:0000256" key="1">
    <source>
        <dbReference type="ARBA" id="ARBA00004613"/>
    </source>
</evidence>
<dbReference type="PANTHER" id="PTHR11339">
    <property type="entry name" value="EXTRACELLULAR MATRIX GLYCOPROTEIN RELATED"/>
    <property type="match status" value="1"/>
</dbReference>
<dbReference type="Gene3D" id="2.10.25.10">
    <property type="entry name" value="Laminin"/>
    <property type="match status" value="4"/>
</dbReference>
<dbReference type="InterPro" id="IPR001846">
    <property type="entry name" value="VWF_type-D"/>
</dbReference>
<dbReference type="SMART" id="SM00214">
    <property type="entry name" value="VWC"/>
    <property type="match status" value="4"/>
</dbReference>
<comment type="subcellular location">
    <subcellularLocation>
        <location evidence="1">Secreted</location>
    </subcellularLocation>
</comment>
<dbReference type="EMBL" id="VFJC01000010">
    <property type="protein sequence ID" value="KAB5565850.1"/>
    <property type="molecule type" value="Genomic_DNA"/>
</dbReference>
<evidence type="ECO:0000256" key="2">
    <source>
        <dbReference type="ARBA" id="ARBA00022525"/>
    </source>
</evidence>
<dbReference type="SUPFAM" id="SSF57603">
    <property type="entry name" value="FnI-like domain"/>
    <property type="match status" value="2"/>
</dbReference>
<reference evidence="13 14" key="1">
    <citation type="submission" date="2019-06" db="EMBL/GenBank/DDBJ databases">
        <title>A chromosome-scale genome assembly of the striped catfish, Pangasianodon hypophthalmus.</title>
        <authorList>
            <person name="Wen M."/>
            <person name="Zahm M."/>
            <person name="Roques C."/>
            <person name="Cabau C."/>
            <person name="Klopp C."/>
            <person name="Donnadieu C."/>
            <person name="Jouanno E."/>
            <person name="Avarre J.-C."/>
            <person name="Campet M."/>
            <person name="Ha T.T.T."/>
            <person name="Dugue R."/>
            <person name="Lampietro C."/>
            <person name="Louis A."/>
            <person name="Herpin A."/>
            <person name="Echchiki A."/>
            <person name="Berthelot C."/>
            <person name="Parey E."/>
            <person name="Roest-Crollius H."/>
            <person name="Braasch I."/>
            <person name="Postlethwait J."/>
            <person name="Bobe J."/>
            <person name="Montfort J."/>
            <person name="Bouchez O."/>
            <person name="Begum T."/>
            <person name="Schartl M."/>
            <person name="Guiguen Y."/>
        </authorList>
    </citation>
    <scope>NUCLEOTIDE SEQUENCE [LARGE SCALE GENOMIC DNA]</scope>
    <source>
        <strain evidence="13 14">Indonesia</strain>
        <tissue evidence="13">Blood</tissue>
    </source>
</reference>
<evidence type="ECO:0000256" key="7">
    <source>
        <dbReference type="PROSITE-ProRule" id="PRU00039"/>
    </source>
</evidence>
<dbReference type="SUPFAM" id="SSF57567">
    <property type="entry name" value="Serine protease inhibitors"/>
    <property type="match status" value="5"/>
</dbReference>
<feature type="domain" description="VWFD" evidence="12">
    <location>
        <begin position="404"/>
        <end position="585"/>
    </location>
</feature>
<evidence type="ECO:0000256" key="3">
    <source>
        <dbReference type="ARBA" id="ARBA00022729"/>
    </source>
</evidence>
<feature type="region of interest" description="Disordered" evidence="8">
    <location>
        <begin position="1677"/>
        <end position="1698"/>
    </location>
</feature>
<comment type="caution">
    <text evidence="7">Lacks conserved residue(s) required for the propagation of feature annotation.</text>
</comment>
<feature type="disulfide bond" evidence="7">
    <location>
        <begin position="2099"/>
        <end position="2148"/>
    </location>
</feature>
<evidence type="ECO:0000313" key="13">
    <source>
        <dbReference type="EMBL" id="KAB5565850.1"/>
    </source>
</evidence>
<sequence>MSQIWLLCWLTIITGLQSTQQTEMMTATMIPVTMQTKMEVIVSNAIGATHNGQVCSTWGNFHFSTFDGNFFQLPYTCNYILTTMCDSTLSDFNIQMRRKYIDNLPVISSFTIKLEGIVILLRKGNITMNDKALIIPGYYNGIRIEKMTNYIKITSKIGLTVFWDEDNSLSIEISTNYRNQTCGLCGDFNGILQNEFTENGQLLVPEEFGLKWKMDAPTETCLQTPLNRQDQCQKQTNKCEELLYHPAFKSCHKLLPTSVYLEACHKDLCQCNSSQNTCLCDTISEFSRQCAHAGGKPGNWRSNEFCGIKCPSSMVHSECGSPCTDTCSNQEGTQICADHCVDGCVCPPGTVLDDIENTGCISVDECPCTHNGKTYQPGKSFKRTCQECVCSKGRWNCITLDCPGTCSLLGGSHVITYDGKSYSFHGNCDYVLSKHNNSDVTVLVHLAQCGLTQSETCLTSVKFIVSKYTVTITASGNVLINEVATKLPIFTGQVTIFKPSTFFIIAQTPSIQIVIQLVPVMQVYLEVSSEQKGTLSGLCGNFNDMQRDDFKTESGLIEGTATTFASTWKAMLCQDLSTSFSDPCSMSVQKEKYAKEWCEMLSNPAGPFSPCHFELNPKDYVQRCIYDACACAQSEECMCAAVSSYVHACAARGVKLTGWRGNMCNTFTKNCPGNMKYSYNQTSCRKTCRSLSENDRTCFLSHTPVDGCGCPENTYLNDMNVCVPSSDCPCYVNNEVVAPMQVISQAGATCTCRDGTLHCTGHKEITTCTAPMVYFNCLDAEPGQKGTECQKSCQTSDSNQCTSTQCVSGCVCPDGLLADGQGGCVKEEHCPCVHNGVFYKPGKTVNADCNSCTCQNRKWICTKKECHRMCTIYGDSHYVSFDGRRYTFNGNCEYTLAQDYCGNSNSGSFRIITENIPCGTTGTTCSKSIKIFLGNKQLLLSEENIKSVHHDNGTEIPYKIHSVGIYLVIEAENSLIMFWDKKTSLMVKLGPSFKGKVCGLCGNYDGDWNNDFMTRGGEEVAQPTEFGNSWRVSATCPEASIFSPCSMRPYRQAWAIKQCSILKSDVFRTCHSVVDPTQYYDACVQDTCACDAGGDCECFCTAVAAYAAACSRQEVCILWRSPTICPLFCDYYNSNEGCEWHYKPCGQSCMKTCRNPTGVCYSEIPPLEGCFPQCPSDRPYLEEATMKCVARKECGCYDDSTHYNDGDNIPTTRNCMKCYCSAQGPSCYYSETDCYCEYKGQRYETGKIIYHTTDGDGTCITAICGQNGTIVRNMSLCPTTTTAPSTVTIFNFTSTTLIPETTTPTTTETTESTSVTTKITTASTSAPMSSTPTATITTVIPPTTTVSTPSTSPSTTTPPICQPCHWSEWLNKDYPLSTPNGKDIESIPTFWKSATPSTPLTHASTPQVCVCSYLGQDFPQGSVIYNKTDGTEWCYTAYCDSNCTVDKKPVECKSTTPAPSTPYTTIYTLSSSTESPVGCPYLDPPRKIYDNTGCCYQYQCQCKCYGWGDPHYVTFDGNYYAFQGNCTYVLVQEIIKKYNFSVHIKNYMCDIAQSLACPEYLTIYYKSYKIDLKQTRNPTMNTIFVNNVQKTPVYSNADFTITTTGIAMTLDIPAIQAQVTFKGMNFGVILPFSLFHNNTEGQCGKCDNNRSNDCTLPNGQKAQSCEEMAAKWQVNNTECPTTPPSPTPIPTEKPQMTTTKRPCEPAICAIILSGVFEKCHKVLSPENFYKACLYDVCHMTNGTGCFSLESYARMCAEESICVDWRGLTNGQCEPNCPKHKVYMPCGPKVEDTCNSKYNEKFINCDTQVCHDHFREGCFCPNGTTLFDTATDICTEFCGCTGPDGLPKKPGDKWHVQCKECTCSKYSMGPECQPVQCPTPEHCNKTGYELQTVDCCQKCVCKPSLCPRAIETCPVGFELVQNETDSDCCITFYCKPKHVCVFGINEYLPGDKVPTGSCEVCVCGSTVNASSNLLNIECTPMPCNRTCPAGFSYEAVPGQCCGKCVQRQCVYNNTGPPNTVTTIEVGQSWTHPNESCVTFNCTKVNNVFVLVKIPPSCPEYNPEDCIPGTEKTTSDGCCKTCQLHNCRMLKNSTYLQVNDCISIQPVEVASCSGSCGTSSIYSMAANTMMHRCSCCQERRMSSKEVQLRCADNSLKPYQYTYIEECGCHITECKD</sequence>
<dbReference type="InterPro" id="IPR058753">
    <property type="entry name" value="TIL_OTOGL_Mucin"/>
</dbReference>
<gene>
    <name evidence="13" type="ORF">PHYPO_G00246230</name>
</gene>
<feature type="domain" description="CTCK" evidence="10">
    <location>
        <begin position="2085"/>
        <end position="2172"/>
    </location>
</feature>
<evidence type="ECO:0000256" key="4">
    <source>
        <dbReference type="ARBA" id="ARBA00022737"/>
    </source>
</evidence>
<dbReference type="InterPro" id="IPR050780">
    <property type="entry name" value="Mucin_vWF_Thrombospondin_sf"/>
</dbReference>
<keyword evidence="4" id="KW-0677">Repeat</keyword>
<dbReference type="Pfam" id="PF08742">
    <property type="entry name" value="C8"/>
    <property type="match status" value="4"/>
</dbReference>
<feature type="domain" description="VWFD" evidence="12">
    <location>
        <begin position="53"/>
        <end position="222"/>
    </location>
</feature>
<keyword evidence="14" id="KW-1185">Reference proteome</keyword>
<feature type="disulfide bond" evidence="7">
    <location>
        <begin position="2114"/>
        <end position="2166"/>
    </location>
</feature>
<feature type="region of interest" description="Disordered" evidence="8">
    <location>
        <begin position="1322"/>
        <end position="1358"/>
    </location>
</feature>
<comment type="caution">
    <text evidence="13">The sequence shown here is derived from an EMBL/GenBank/DDBJ whole genome shotgun (WGS) entry which is preliminary data.</text>
</comment>
<evidence type="ECO:0000256" key="9">
    <source>
        <dbReference type="SAM" id="SignalP"/>
    </source>
</evidence>
<dbReference type="PROSITE" id="PS50184">
    <property type="entry name" value="VWFC_2"/>
    <property type="match status" value="2"/>
</dbReference>
<dbReference type="PROSITE" id="PS01208">
    <property type="entry name" value="VWFC_1"/>
    <property type="match status" value="2"/>
</dbReference>
<dbReference type="SMART" id="SM00216">
    <property type="entry name" value="VWD"/>
    <property type="match status" value="4"/>
</dbReference>
<keyword evidence="5 7" id="KW-1015">Disulfide bond</keyword>
<dbReference type="Pfam" id="PF25962">
    <property type="entry name" value="TIL_OTOGL_Mucin"/>
    <property type="match status" value="1"/>
</dbReference>
<dbReference type="InterPro" id="IPR006207">
    <property type="entry name" value="Cys_knot_C"/>
</dbReference>
<dbReference type="PROSITE" id="PS01225">
    <property type="entry name" value="CTCK_2"/>
    <property type="match status" value="1"/>
</dbReference>
<feature type="compositionally biased region" description="Pro residues" evidence="8">
    <location>
        <begin position="1681"/>
        <end position="1691"/>
    </location>
</feature>
<dbReference type="FunFam" id="2.10.25.10:FF:000674">
    <property type="entry name" value="Mucin-2"/>
    <property type="match status" value="1"/>
</dbReference>
<feature type="signal peptide" evidence="9">
    <location>
        <begin position="1"/>
        <end position="21"/>
    </location>
</feature>
<name>A0A5N5NDY6_PANHP</name>
<feature type="domain" description="VWFC" evidence="11">
    <location>
        <begin position="1937"/>
        <end position="2004"/>
    </location>
</feature>
<evidence type="ECO:0000256" key="5">
    <source>
        <dbReference type="ARBA" id="ARBA00023157"/>
    </source>
</evidence>
<dbReference type="InterPro" id="IPR014853">
    <property type="entry name" value="VWF/SSPO/ZAN-like_Cys-rich_dom"/>
</dbReference>
<feature type="domain" description="VWFD" evidence="12">
    <location>
        <begin position="1502"/>
        <end position="1680"/>
    </location>
</feature>
<dbReference type="InterPro" id="IPR001007">
    <property type="entry name" value="VWF_dom"/>
</dbReference>
<feature type="domain" description="VWFD" evidence="12">
    <location>
        <begin position="868"/>
        <end position="1037"/>
    </location>
</feature>
<dbReference type="PROSITE" id="PS01185">
    <property type="entry name" value="CTCK_1"/>
    <property type="match status" value="1"/>
</dbReference>
<feature type="chain" id="PRO_5024418954" description="Mucin-5AC-like" evidence="9">
    <location>
        <begin position="22"/>
        <end position="2173"/>
    </location>
</feature>
<dbReference type="InterPro" id="IPR036084">
    <property type="entry name" value="Ser_inhib-like_sf"/>
</dbReference>
<keyword evidence="2" id="KW-0964">Secreted</keyword>
<dbReference type="SMART" id="SM00215">
    <property type="entry name" value="VWC_out"/>
    <property type="match status" value="2"/>
</dbReference>
<dbReference type="PROSITE" id="PS51233">
    <property type="entry name" value="VWFD"/>
    <property type="match status" value="4"/>
</dbReference>
<accession>A0A5N5NDY6</accession>
<dbReference type="CDD" id="cd19941">
    <property type="entry name" value="TIL"/>
    <property type="match status" value="3"/>
</dbReference>
<dbReference type="Pfam" id="PF00094">
    <property type="entry name" value="VWD"/>
    <property type="match status" value="4"/>
</dbReference>
<evidence type="ECO:0000313" key="14">
    <source>
        <dbReference type="Proteomes" id="UP000327468"/>
    </source>
</evidence>
<evidence type="ECO:0000256" key="8">
    <source>
        <dbReference type="SAM" id="MobiDB-lite"/>
    </source>
</evidence>
<proteinExistence type="predicted"/>